<dbReference type="Proteomes" id="UP000265618">
    <property type="component" value="Unassembled WGS sequence"/>
</dbReference>
<sequence>MSTMPSIRRRSHKKKDSEDKPKKPAIPMLNLKKPAIPALNLKGTPT</sequence>
<evidence type="ECO:0000313" key="2">
    <source>
        <dbReference type="EMBL" id="GIQ92425.1"/>
    </source>
</evidence>
<evidence type="ECO:0000313" key="3">
    <source>
        <dbReference type="Proteomes" id="UP000265618"/>
    </source>
</evidence>
<reference evidence="2 3" key="1">
    <citation type="journal article" date="2018" name="PLoS ONE">
        <title>The draft genome of Kipferlia bialata reveals reductive genome evolution in fornicate parasites.</title>
        <authorList>
            <person name="Tanifuji G."/>
            <person name="Takabayashi S."/>
            <person name="Kume K."/>
            <person name="Takagi M."/>
            <person name="Nakayama T."/>
            <person name="Kamikawa R."/>
            <person name="Inagaki Y."/>
            <person name="Hashimoto T."/>
        </authorList>
    </citation>
    <scope>NUCLEOTIDE SEQUENCE [LARGE SCALE GENOMIC DNA]</scope>
    <source>
        <strain evidence="2">NY0173</strain>
    </source>
</reference>
<evidence type="ECO:0000256" key="1">
    <source>
        <dbReference type="SAM" id="MobiDB-lite"/>
    </source>
</evidence>
<name>A0A9K3DDS6_9EUKA</name>
<keyword evidence="3" id="KW-1185">Reference proteome</keyword>
<dbReference type="EMBL" id="BDIP01009676">
    <property type="protein sequence ID" value="GIQ92425.1"/>
    <property type="molecule type" value="Genomic_DNA"/>
</dbReference>
<accession>A0A9K3DDS6</accession>
<protein>
    <submittedName>
        <fullName evidence="2">Uncharacterized protein</fullName>
    </submittedName>
</protein>
<feature type="region of interest" description="Disordered" evidence="1">
    <location>
        <begin position="1"/>
        <end position="46"/>
    </location>
</feature>
<comment type="caution">
    <text evidence="2">The sequence shown here is derived from an EMBL/GenBank/DDBJ whole genome shotgun (WGS) entry which is preliminary data.</text>
</comment>
<feature type="non-terminal residue" evidence="2">
    <location>
        <position position="1"/>
    </location>
</feature>
<proteinExistence type="predicted"/>
<gene>
    <name evidence="2" type="ORF">KIPB_016190</name>
</gene>
<organism evidence="2 3">
    <name type="scientific">Kipferlia bialata</name>
    <dbReference type="NCBI Taxonomy" id="797122"/>
    <lineage>
        <taxon>Eukaryota</taxon>
        <taxon>Metamonada</taxon>
        <taxon>Carpediemonas-like organisms</taxon>
        <taxon>Kipferlia</taxon>
    </lineage>
</organism>
<dbReference type="AlphaFoldDB" id="A0A9K3DDS6"/>